<evidence type="ECO:0000313" key="1">
    <source>
        <dbReference type="EMBL" id="KAJ8119841.1"/>
    </source>
</evidence>
<name>A0ACC2IX73_9PEZI</name>
<evidence type="ECO:0000313" key="2">
    <source>
        <dbReference type="Proteomes" id="UP001153334"/>
    </source>
</evidence>
<reference evidence="1" key="1">
    <citation type="submission" date="2022-11" db="EMBL/GenBank/DDBJ databases">
        <title>Genome Sequence of Nemania bipapillata.</title>
        <authorList>
            <person name="Buettner E."/>
        </authorList>
    </citation>
    <scope>NUCLEOTIDE SEQUENCE</scope>
    <source>
        <strain evidence="1">CP14</strain>
    </source>
</reference>
<accession>A0ACC2IX73</accession>
<comment type="caution">
    <text evidence="1">The sequence shown here is derived from an EMBL/GenBank/DDBJ whole genome shotgun (WGS) entry which is preliminary data.</text>
</comment>
<organism evidence="1 2">
    <name type="scientific">Nemania bipapillata</name>
    <dbReference type="NCBI Taxonomy" id="110536"/>
    <lineage>
        <taxon>Eukaryota</taxon>
        <taxon>Fungi</taxon>
        <taxon>Dikarya</taxon>
        <taxon>Ascomycota</taxon>
        <taxon>Pezizomycotina</taxon>
        <taxon>Sordariomycetes</taxon>
        <taxon>Xylariomycetidae</taxon>
        <taxon>Xylariales</taxon>
        <taxon>Xylariaceae</taxon>
        <taxon>Nemania</taxon>
    </lineage>
</organism>
<proteinExistence type="predicted"/>
<protein>
    <submittedName>
        <fullName evidence="1">Uncharacterized protein</fullName>
    </submittedName>
</protein>
<dbReference type="EMBL" id="JAPESX010000757">
    <property type="protein sequence ID" value="KAJ8119841.1"/>
    <property type="molecule type" value="Genomic_DNA"/>
</dbReference>
<gene>
    <name evidence="1" type="ORF">ONZ43_g3296</name>
</gene>
<keyword evidence="2" id="KW-1185">Reference proteome</keyword>
<sequence>MSAKKDNNPSIGYIYVENSKINLGTTAEGNHDGGDPRLELPRPPTQKTQMAGATGDVGTARMSEAALEEKARILALKDEILQIKEQALNLKHEALAAQQDALYMKRECLEQWEGLLHSGQVFHENMGMLASMRQQALDARQEAIAAQERMVDMMARAI</sequence>
<dbReference type="Proteomes" id="UP001153334">
    <property type="component" value="Unassembled WGS sequence"/>
</dbReference>